<organism evidence="1 2">
    <name type="scientific">Streptomyces pratisoli</name>
    <dbReference type="NCBI Taxonomy" id="3139917"/>
    <lineage>
        <taxon>Bacteria</taxon>
        <taxon>Bacillati</taxon>
        <taxon>Actinomycetota</taxon>
        <taxon>Actinomycetes</taxon>
        <taxon>Kitasatosporales</taxon>
        <taxon>Streptomycetaceae</taxon>
        <taxon>Streptomyces</taxon>
    </lineage>
</organism>
<reference evidence="1" key="1">
    <citation type="submission" date="2024-03" db="EMBL/GenBank/DDBJ databases">
        <title>Novel Streptomyces species of biotechnological and ecological value are a feature of Machair soil.</title>
        <authorList>
            <person name="Prole J.R."/>
            <person name="Goodfellow M."/>
            <person name="Allenby N."/>
            <person name="Ward A.C."/>
        </authorList>
    </citation>
    <scope>NUCLEOTIDE SEQUENCE</scope>
    <source>
        <strain evidence="1">MS1.AVA.4</strain>
    </source>
</reference>
<gene>
    <name evidence="1" type="ORF">WKI58_34050</name>
</gene>
<dbReference type="EMBL" id="JBBKAI010000002">
    <property type="protein sequence ID" value="MEJ8661475.1"/>
    <property type="molecule type" value="Genomic_DNA"/>
</dbReference>
<keyword evidence="2" id="KW-1185">Reference proteome</keyword>
<name>A0ACC6QT81_9ACTN</name>
<protein>
    <submittedName>
        <fullName evidence="1">Cytochrome P450</fullName>
    </submittedName>
</protein>
<sequence>MTTTQDPVAAAEQCTAEFRRNPHPVYAHLRDTAPVCPMKPPHGIETYLITRYEDARAALSDPRLSKDMYGAMDAYRKIFGDSSVALDDNMLNSDAPKHTRLRKLVNSEFTPRRVEALRPKIQDIVGKLLDACPTREPVDLLPAFAFPLPITVICELLGVPPEERSVMQRLSTTVAQTGFSEESKRAQQKAEEDLHAYFTELIARKRRSPGEDLLSALTEAQDKDGGLTENELVSTAFLLMFAGHKTTAYLIGNAVYHFLANPAQLRAVQENPELVGPAVDELVRYDGSVESATFRFATEDLEISGTRIPKGALVQIALLSANRDPLKFDSPDEFDVTRPGNAQSAHLGFGHGSHYCLGAPLARLEMQLALTGLFSRFPRIAPADPSAGPKWMEVPFPAFRGLVELPVVLDPAP</sequence>
<accession>A0ACC6QT81</accession>
<proteinExistence type="predicted"/>
<evidence type="ECO:0000313" key="1">
    <source>
        <dbReference type="EMBL" id="MEJ8661475.1"/>
    </source>
</evidence>
<comment type="caution">
    <text evidence="1">The sequence shown here is derived from an EMBL/GenBank/DDBJ whole genome shotgun (WGS) entry which is preliminary data.</text>
</comment>
<dbReference type="Proteomes" id="UP001375539">
    <property type="component" value="Unassembled WGS sequence"/>
</dbReference>
<evidence type="ECO:0000313" key="2">
    <source>
        <dbReference type="Proteomes" id="UP001375539"/>
    </source>
</evidence>